<accession>A0A385Q5V4</accession>
<proteinExistence type="predicted"/>
<dbReference type="SUPFAM" id="SSF51735">
    <property type="entry name" value="NAD(P)-binding Rossmann-fold domains"/>
    <property type="match status" value="1"/>
</dbReference>
<dbReference type="Proteomes" id="UP000265562">
    <property type="component" value="Chromosome"/>
</dbReference>
<name>A0A385Q5V4_9FIRM</name>
<dbReference type="RefSeq" id="WP_111525843.1">
    <property type="nucleotide sequence ID" value="NZ_CP032364.1"/>
</dbReference>
<dbReference type="Gene3D" id="3.40.50.720">
    <property type="entry name" value="NAD(P)-binding Rossmann-like Domain"/>
    <property type="match status" value="1"/>
</dbReference>
<dbReference type="Pfam" id="PF01408">
    <property type="entry name" value="GFO_IDH_MocA"/>
    <property type="match status" value="1"/>
</dbReference>
<dbReference type="AlphaFoldDB" id="A0A385Q5V4"/>
<reference evidence="3 4" key="1">
    <citation type="submission" date="2018-09" db="EMBL/GenBank/DDBJ databases">
        <title>Genome sequencing of Lachnoanaerobaculum umeaense DSM 23576.</title>
        <authorList>
            <person name="Kook J.-K."/>
            <person name="Park S.-N."/>
            <person name="Lim Y.K."/>
        </authorList>
    </citation>
    <scope>NUCLEOTIDE SEQUENCE [LARGE SCALE GENOMIC DNA]</scope>
    <source>
        <strain evidence="4">DSM 23576 \ CCUG 58757</strain>
    </source>
</reference>
<dbReference type="InterPro" id="IPR055170">
    <property type="entry name" value="GFO_IDH_MocA-like_dom"/>
</dbReference>
<dbReference type="PANTHER" id="PTHR43377">
    <property type="entry name" value="BILIVERDIN REDUCTASE A"/>
    <property type="match status" value="1"/>
</dbReference>
<dbReference type="InterPro" id="IPR036291">
    <property type="entry name" value="NAD(P)-bd_dom_sf"/>
</dbReference>
<dbReference type="Pfam" id="PF22725">
    <property type="entry name" value="GFO_IDH_MocA_C3"/>
    <property type="match status" value="1"/>
</dbReference>
<gene>
    <name evidence="3" type="ORF">D4A81_11850</name>
</gene>
<evidence type="ECO:0000259" key="1">
    <source>
        <dbReference type="Pfam" id="PF01408"/>
    </source>
</evidence>
<dbReference type="PANTHER" id="PTHR43377:SF1">
    <property type="entry name" value="BILIVERDIN REDUCTASE A"/>
    <property type="match status" value="1"/>
</dbReference>
<feature type="domain" description="GFO/IDH/MocA-like oxidoreductase" evidence="2">
    <location>
        <begin position="129"/>
        <end position="246"/>
    </location>
</feature>
<keyword evidence="4" id="KW-1185">Reference proteome</keyword>
<evidence type="ECO:0000313" key="3">
    <source>
        <dbReference type="EMBL" id="AYB00554.1"/>
    </source>
</evidence>
<dbReference type="SUPFAM" id="SSF55347">
    <property type="entry name" value="Glyceraldehyde-3-phosphate dehydrogenase-like, C-terminal domain"/>
    <property type="match status" value="1"/>
</dbReference>
<evidence type="ECO:0000313" key="4">
    <source>
        <dbReference type="Proteomes" id="UP000265562"/>
    </source>
</evidence>
<dbReference type="KEGG" id="lua:D4A81_11850"/>
<dbReference type="Gene3D" id="3.30.360.10">
    <property type="entry name" value="Dihydrodipicolinate Reductase, domain 2"/>
    <property type="match status" value="1"/>
</dbReference>
<organism evidence="3 4">
    <name type="scientific">Lachnoanaerobaculum umeaense</name>
    <dbReference type="NCBI Taxonomy" id="617123"/>
    <lineage>
        <taxon>Bacteria</taxon>
        <taxon>Bacillati</taxon>
        <taxon>Bacillota</taxon>
        <taxon>Clostridia</taxon>
        <taxon>Lachnospirales</taxon>
        <taxon>Lachnospiraceae</taxon>
        <taxon>Lachnoanaerobaculum</taxon>
    </lineage>
</organism>
<evidence type="ECO:0000259" key="2">
    <source>
        <dbReference type="Pfam" id="PF22725"/>
    </source>
</evidence>
<feature type="domain" description="Gfo/Idh/MocA-like oxidoreductase N-terminal" evidence="1">
    <location>
        <begin position="2"/>
        <end position="119"/>
    </location>
</feature>
<dbReference type="EMBL" id="CP032364">
    <property type="protein sequence ID" value="AYB00554.1"/>
    <property type="molecule type" value="Genomic_DNA"/>
</dbReference>
<protein>
    <submittedName>
        <fullName evidence="3">Gfo/Idh/MocA family oxidoreductase</fullName>
    </submittedName>
</protein>
<dbReference type="InterPro" id="IPR000683">
    <property type="entry name" value="Gfo/Idh/MocA-like_OxRdtase_N"/>
</dbReference>
<sequence>MLRVLIIGAGFMGQTHASIYNSMDEVELVSIVDKDKEKGEKFAKEYNCLYSEDLLDNFNSETIDFVDICLPTFLHEEYIIKASEHVRYIICEKPITLSINSLENIFQVLEKNNTKLYLGQVLRFWEEYVNAKNIYETGRLGKLRYIEADRLSEPPSWSSWYKKASKSGGGLFDLHLHDIDFLVYLFGKPVTVYANGIKDENDAWNFVNTSMTFNGNVIASIHGIISMSENYPFTMKLCMVGDDASYEYEMKAGKNLENRESAVRRASVYSKNGIEEIVTYGVDAYKSELKHFVECINENRDSEIVSLKSIKNTMQVMEAIKESLEMGRIVTLGAGI</sequence>
<dbReference type="GO" id="GO:0000166">
    <property type="term" value="F:nucleotide binding"/>
    <property type="evidence" value="ECO:0007669"/>
    <property type="project" value="InterPro"/>
</dbReference>
<dbReference type="OrthoDB" id="9783105at2"/>
<dbReference type="InterPro" id="IPR051450">
    <property type="entry name" value="Gfo/Idh/MocA_Oxidoreductases"/>
</dbReference>